<proteinExistence type="predicted"/>
<keyword evidence="3 6" id="KW-0812">Transmembrane</keyword>
<dbReference type="PANTHER" id="PTHR43124:SF3">
    <property type="entry name" value="CHLORAMPHENICOL EFFLUX PUMP RV0191"/>
    <property type="match status" value="1"/>
</dbReference>
<dbReference type="EMBL" id="FWXR01000041">
    <property type="protein sequence ID" value="SMD14326.1"/>
    <property type="molecule type" value="Genomic_DNA"/>
</dbReference>
<evidence type="ECO:0000256" key="5">
    <source>
        <dbReference type="ARBA" id="ARBA00023136"/>
    </source>
</evidence>
<feature type="transmembrane region" description="Helical" evidence="6">
    <location>
        <begin position="97"/>
        <end position="123"/>
    </location>
</feature>
<evidence type="ECO:0000256" key="6">
    <source>
        <dbReference type="SAM" id="Phobius"/>
    </source>
</evidence>
<dbReference type="Gene3D" id="1.20.1250.20">
    <property type="entry name" value="MFS general substrate transporter like domains"/>
    <property type="match status" value="1"/>
</dbReference>
<dbReference type="InterPro" id="IPR050189">
    <property type="entry name" value="MFS_Efflux_Transporters"/>
</dbReference>
<keyword evidence="2" id="KW-1003">Cell membrane</keyword>
<feature type="transmembrane region" description="Helical" evidence="6">
    <location>
        <begin position="350"/>
        <end position="367"/>
    </location>
</feature>
<feature type="transmembrane region" description="Helical" evidence="6">
    <location>
        <begin position="322"/>
        <end position="344"/>
    </location>
</feature>
<feature type="transmembrane region" description="Helical" evidence="6">
    <location>
        <begin position="46"/>
        <end position="66"/>
    </location>
</feature>
<name>A0A1W2EYM1_9HYPH</name>
<dbReference type="PROSITE" id="PS50850">
    <property type="entry name" value="MFS"/>
    <property type="match status" value="1"/>
</dbReference>
<keyword evidence="5 6" id="KW-0472">Membrane</keyword>
<keyword evidence="9" id="KW-1185">Reference proteome</keyword>
<organism evidence="8 9">
    <name type="scientific">Fulvimarina manganoxydans</name>
    <dbReference type="NCBI Taxonomy" id="937218"/>
    <lineage>
        <taxon>Bacteria</taxon>
        <taxon>Pseudomonadati</taxon>
        <taxon>Pseudomonadota</taxon>
        <taxon>Alphaproteobacteria</taxon>
        <taxon>Hyphomicrobiales</taxon>
        <taxon>Aurantimonadaceae</taxon>
        <taxon>Fulvimarina</taxon>
    </lineage>
</organism>
<dbReference type="InterPro" id="IPR011701">
    <property type="entry name" value="MFS"/>
</dbReference>
<dbReference type="InterPro" id="IPR020846">
    <property type="entry name" value="MFS_dom"/>
</dbReference>
<feature type="transmembrane region" description="Helical" evidence="6">
    <location>
        <begin position="237"/>
        <end position="257"/>
    </location>
</feature>
<evidence type="ECO:0000256" key="4">
    <source>
        <dbReference type="ARBA" id="ARBA00022989"/>
    </source>
</evidence>
<feature type="transmembrane region" description="Helical" evidence="6">
    <location>
        <begin position="160"/>
        <end position="178"/>
    </location>
</feature>
<dbReference type="InterPro" id="IPR036259">
    <property type="entry name" value="MFS_trans_sf"/>
</dbReference>
<keyword evidence="4 6" id="KW-1133">Transmembrane helix</keyword>
<evidence type="ECO:0000259" key="7">
    <source>
        <dbReference type="PROSITE" id="PS50850"/>
    </source>
</evidence>
<feature type="transmembrane region" description="Helical" evidence="6">
    <location>
        <begin position="290"/>
        <end position="310"/>
    </location>
</feature>
<gene>
    <name evidence="8" type="ORF">SAMN06297251_14112</name>
</gene>
<accession>A0A1W2EYM1</accession>
<evidence type="ECO:0000313" key="8">
    <source>
        <dbReference type="EMBL" id="SMD14326.1"/>
    </source>
</evidence>
<protein>
    <submittedName>
        <fullName evidence="8">Predicted arabinose efflux permease, MFS family</fullName>
    </submittedName>
</protein>
<feature type="transmembrane region" description="Helical" evidence="6">
    <location>
        <begin position="73"/>
        <end position="91"/>
    </location>
</feature>
<feature type="transmembrane region" description="Helical" evidence="6">
    <location>
        <begin position="7"/>
        <end position="26"/>
    </location>
</feature>
<dbReference type="OrthoDB" id="2957247at2"/>
<evidence type="ECO:0000256" key="3">
    <source>
        <dbReference type="ARBA" id="ARBA00022692"/>
    </source>
</evidence>
<dbReference type="RefSeq" id="WP_084413115.1">
    <property type="nucleotide sequence ID" value="NZ_FWXR01000041.1"/>
</dbReference>
<feature type="domain" description="Major facilitator superfamily (MFS) profile" evidence="7">
    <location>
        <begin position="1"/>
        <end position="376"/>
    </location>
</feature>
<dbReference type="STRING" id="937218.SAMN06297251_14112"/>
<evidence type="ECO:0000256" key="2">
    <source>
        <dbReference type="ARBA" id="ARBA00022475"/>
    </source>
</evidence>
<dbReference type="PANTHER" id="PTHR43124">
    <property type="entry name" value="PURINE EFFLUX PUMP PBUE"/>
    <property type="match status" value="1"/>
</dbReference>
<reference evidence="8 9" key="1">
    <citation type="submission" date="2017-04" db="EMBL/GenBank/DDBJ databases">
        <authorList>
            <person name="Afonso C.L."/>
            <person name="Miller P.J."/>
            <person name="Scott M.A."/>
            <person name="Spackman E."/>
            <person name="Goraichik I."/>
            <person name="Dimitrov K.M."/>
            <person name="Suarez D.L."/>
            <person name="Swayne D.E."/>
        </authorList>
    </citation>
    <scope>NUCLEOTIDE SEQUENCE [LARGE SCALE GENOMIC DNA]</scope>
    <source>
        <strain evidence="8 9">CGMCC 1.10972</strain>
    </source>
</reference>
<sequence length="389" mass="38169">MSPALRIGAIGFGLIAVCYGFARFAFGLFLPQIDSDLGLGPSLSGIISGGSFAGYCIAIVASAVLTERIGARAVAVGAAIAAAAGMAGIALAPSPLILAIAVVVAGSSTGLASPPMAAAVAAAVRKSRQDHTNTVINAGTSAGVALSGPIALAIAGQWRLAFGAFATVAVVLALAAAVSLPASRGEQNAGGLPPMNGPVVRLISASFLMGAASTALWSFGGQLVSQQLGWGPTGTGILWTCIGAGGIAGAWAGTLVGRFGLDPVHWTFLGLMSASIIAVGSGIAAPALALIGGALFGAAYVMLTGVYLVWGTHALPDRPATGLMIGFLTIAVGQTAGAPLFGFMMAGTDAGPAVTCFAVVALFAGAFRARSATESAVAQPSKGTGKRFD</sequence>
<dbReference type="GO" id="GO:0022857">
    <property type="term" value="F:transmembrane transporter activity"/>
    <property type="evidence" value="ECO:0007669"/>
    <property type="project" value="InterPro"/>
</dbReference>
<evidence type="ECO:0000256" key="1">
    <source>
        <dbReference type="ARBA" id="ARBA00004651"/>
    </source>
</evidence>
<feature type="transmembrane region" description="Helical" evidence="6">
    <location>
        <begin position="264"/>
        <end position="284"/>
    </location>
</feature>
<dbReference type="AlphaFoldDB" id="A0A1W2EYM1"/>
<dbReference type="Pfam" id="PF07690">
    <property type="entry name" value="MFS_1"/>
    <property type="match status" value="1"/>
</dbReference>
<feature type="transmembrane region" description="Helical" evidence="6">
    <location>
        <begin position="135"/>
        <end position="154"/>
    </location>
</feature>
<dbReference type="GO" id="GO:0005886">
    <property type="term" value="C:plasma membrane"/>
    <property type="evidence" value="ECO:0007669"/>
    <property type="project" value="UniProtKB-SubCell"/>
</dbReference>
<comment type="subcellular location">
    <subcellularLocation>
        <location evidence="1">Cell membrane</location>
        <topology evidence="1">Multi-pass membrane protein</topology>
    </subcellularLocation>
</comment>
<dbReference type="SUPFAM" id="SSF103473">
    <property type="entry name" value="MFS general substrate transporter"/>
    <property type="match status" value="1"/>
</dbReference>
<dbReference type="Proteomes" id="UP000192656">
    <property type="component" value="Unassembled WGS sequence"/>
</dbReference>
<feature type="transmembrane region" description="Helical" evidence="6">
    <location>
        <begin position="199"/>
        <end position="217"/>
    </location>
</feature>
<evidence type="ECO:0000313" key="9">
    <source>
        <dbReference type="Proteomes" id="UP000192656"/>
    </source>
</evidence>